<dbReference type="AlphaFoldDB" id="C8VX45"/>
<organism evidence="1 2">
    <name type="scientific">Desulfofarcimen acetoxidans (strain ATCC 49208 / DSM 771 / KCTC 5769 / VKM B-1644 / 5575)</name>
    <name type="common">Desulfotomaculum acetoxidans</name>
    <dbReference type="NCBI Taxonomy" id="485916"/>
    <lineage>
        <taxon>Bacteria</taxon>
        <taxon>Bacillati</taxon>
        <taxon>Bacillota</taxon>
        <taxon>Clostridia</taxon>
        <taxon>Eubacteriales</taxon>
        <taxon>Peptococcaceae</taxon>
        <taxon>Desulfofarcimen</taxon>
    </lineage>
</organism>
<proteinExistence type="predicted"/>
<dbReference type="HOGENOM" id="CLU_3134840_0_0_9"/>
<dbReference type="EMBL" id="CP001720">
    <property type="protein sequence ID" value="ACV62621.1"/>
    <property type="molecule type" value="Genomic_DNA"/>
</dbReference>
<protein>
    <submittedName>
        <fullName evidence="1">Uncharacterized protein</fullName>
    </submittedName>
</protein>
<dbReference type="Proteomes" id="UP000002217">
    <property type="component" value="Chromosome"/>
</dbReference>
<accession>C8VX45</accession>
<gene>
    <name evidence="1" type="ordered locus">Dtox_1765</name>
</gene>
<sequence>MLELCESYLILILFLYIMKRNLRNKDKVLLVKDLTAKDCVLFFVSHKSC</sequence>
<evidence type="ECO:0000313" key="2">
    <source>
        <dbReference type="Proteomes" id="UP000002217"/>
    </source>
</evidence>
<dbReference type="KEGG" id="dae:Dtox_1765"/>
<evidence type="ECO:0000313" key="1">
    <source>
        <dbReference type="EMBL" id="ACV62621.1"/>
    </source>
</evidence>
<name>C8VX45_DESAS</name>
<reference evidence="1 2" key="1">
    <citation type="journal article" date="2009" name="Stand. Genomic Sci.">
        <title>Complete genome sequence of Desulfotomaculum acetoxidans type strain (5575).</title>
        <authorList>
            <person name="Spring S."/>
            <person name="Lapidus A."/>
            <person name="Schroder M."/>
            <person name="Gleim D."/>
            <person name="Sims D."/>
            <person name="Meincke L."/>
            <person name="Glavina Del Rio T."/>
            <person name="Tice H."/>
            <person name="Copeland A."/>
            <person name="Cheng J.F."/>
            <person name="Lucas S."/>
            <person name="Chen F."/>
            <person name="Nolan M."/>
            <person name="Bruce D."/>
            <person name="Goodwin L."/>
            <person name="Pitluck S."/>
            <person name="Ivanova N."/>
            <person name="Mavromatis K."/>
            <person name="Mikhailova N."/>
            <person name="Pati A."/>
            <person name="Chen A."/>
            <person name="Palaniappan K."/>
            <person name="Land M."/>
            <person name="Hauser L."/>
            <person name="Chang Y.J."/>
            <person name="Jeffries C.D."/>
            <person name="Chain P."/>
            <person name="Saunders E."/>
            <person name="Brettin T."/>
            <person name="Detter J.C."/>
            <person name="Goker M."/>
            <person name="Bristow J."/>
            <person name="Eisen J.A."/>
            <person name="Markowitz V."/>
            <person name="Hugenholtz P."/>
            <person name="Kyrpides N.C."/>
            <person name="Klenk H.P."/>
            <person name="Han C."/>
        </authorList>
    </citation>
    <scope>NUCLEOTIDE SEQUENCE [LARGE SCALE GENOMIC DNA]</scope>
    <source>
        <strain evidence="2">ATCC 49208 / DSM 771 / VKM B-1644</strain>
    </source>
</reference>
<keyword evidence="2" id="KW-1185">Reference proteome</keyword>